<gene>
    <name evidence="1" type="ORF">EHQ58_14960</name>
</gene>
<evidence type="ECO:0000313" key="2">
    <source>
        <dbReference type="Proteomes" id="UP000297693"/>
    </source>
</evidence>
<protein>
    <submittedName>
        <fullName evidence="1">Histidine kinase</fullName>
    </submittedName>
</protein>
<reference evidence="1" key="1">
    <citation type="journal article" date="2019" name="PLoS Negl. Trop. Dis.">
        <title>Revisiting the worldwide diversity of Leptospira species in the environment.</title>
        <authorList>
            <person name="Vincent A.T."/>
            <person name="Schiettekatte O."/>
            <person name="Bourhy P."/>
            <person name="Veyrier F.J."/>
            <person name="Picardeau M."/>
        </authorList>
    </citation>
    <scope>NUCLEOTIDE SEQUENCE [LARGE SCALE GENOMIC DNA]</scope>
    <source>
        <strain evidence="1">201702476</strain>
    </source>
</reference>
<dbReference type="AlphaFoldDB" id="A0A4R9JY49"/>
<dbReference type="RefSeq" id="WP_135624719.1">
    <property type="nucleotide sequence ID" value="NZ_RQGD01000039.1"/>
</dbReference>
<keyword evidence="1" id="KW-0418">Kinase</keyword>
<keyword evidence="2" id="KW-1185">Reference proteome</keyword>
<comment type="caution">
    <text evidence="1">The sequence shown here is derived from an EMBL/GenBank/DDBJ whole genome shotgun (WGS) entry which is preliminary data.</text>
</comment>
<keyword evidence="1" id="KW-0808">Transferase</keyword>
<dbReference type="GO" id="GO:0016301">
    <property type="term" value="F:kinase activity"/>
    <property type="evidence" value="ECO:0007669"/>
    <property type="project" value="UniProtKB-KW"/>
</dbReference>
<dbReference type="OrthoDB" id="323220at2"/>
<accession>A0A4R9JY49</accession>
<dbReference type="EMBL" id="RQGD01000039">
    <property type="protein sequence ID" value="TGL57091.1"/>
    <property type="molecule type" value="Genomic_DNA"/>
</dbReference>
<dbReference type="Proteomes" id="UP000297693">
    <property type="component" value="Unassembled WGS sequence"/>
</dbReference>
<evidence type="ECO:0000313" key="1">
    <source>
        <dbReference type="EMBL" id="TGL57091.1"/>
    </source>
</evidence>
<proteinExistence type="predicted"/>
<organism evidence="1 2">
    <name type="scientific">Leptospira ognonensis</name>
    <dbReference type="NCBI Taxonomy" id="2484945"/>
    <lineage>
        <taxon>Bacteria</taxon>
        <taxon>Pseudomonadati</taxon>
        <taxon>Spirochaetota</taxon>
        <taxon>Spirochaetia</taxon>
        <taxon>Leptospirales</taxon>
        <taxon>Leptospiraceae</taxon>
        <taxon>Leptospira</taxon>
    </lineage>
</organism>
<sequence>MISGMGKETSEISDHIKLHVENGKILSMKTHRISKTVEEHIKKAVELILDRLTHTTLIPTLYTIIKELAINACKANQKRVFFEERGYSFSNPTEYAQGVKEYRELFSEEMSNEFGAKAKKKGYYCLINFNFTDHGITVEVINNTPIAKQEEKAIRERLEKGMAYDDIAQFYMDNADNTEGAGLGLALILIMLKGEGIDPNFFRIIIGEDSTIARLEIPLSKSFTSVRENKTS</sequence>
<name>A0A4R9JY49_9LEPT</name>